<dbReference type="RefSeq" id="WP_009570281.1">
    <property type="nucleotide sequence ID" value="NZ_AMRK01000001.1"/>
</dbReference>
<dbReference type="AlphaFoldDB" id="K2JGY6"/>
<dbReference type="GO" id="GO:0003677">
    <property type="term" value="F:DNA binding"/>
    <property type="evidence" value="ECO:0007669"/>
    <property type="project" value="InterPro"/>
</dbReference>
<sequence>MRNVELQIEMMSCAPLLLRLGEISQILRHRFIVVLICVVTLPIVVEPALFLRRFSLGDIAFQLLQPILSVALFLGQFWLVALVAKGKPRVRVHFTAIMAIAILIPQLLLTEVYSALYSVYYADALIRAVLLFFWNLLLAELSLAFSVRFLMPTILREIRSKEPDAGHFKTLGIEDEAPRVFAPDEKAVARDGSSPSHDMLPKETEPEEEASHMFVWREVSVPMCSLRLVQADGNYVTIFAEEDSHFVQGPFCSVIESIDPDIGVLVNRSLWVAFTQVVGARREKGELFLTLRDDTTIKVARPRQTQVSETMEQHLPEVRLVS</sequence>
<dbReference type="OrthoDB" id="7028951at2"/>
<evidence type="ECO:0000313" key="4">
    <source>
        <dbReference type="Proteomes" id="UP000006762"/>
    </source>
</evidence>
<proteinExistence type="predicted"/>
<dbReference type="InterPro" id="IPR007492">
    <property type="entry name" value="LytTR_DNA-bd_dom"/>
</dbReference>
<gene>
    <name evidence="3" type="ORF">B30_01875</name>
</gene>
<dbReference type="PATRIC" id="fig|1208323.3.peg.388"/>
<protein>
    <recommendedName>
        <fullName evidence="2">HTH LytTR-type domain-containing protein</fullName>
    </recommendedName>
</protein>
<organism evidence="3 4">
    <name type="scientific">Celeribacter baekdonensis B30</name>
    <dbReference type="NCBI Taxonomy" id="1208323"/>
    <lineage>
        <taxon>Bacteria</taxon>
        <taxon>Pseudomonadati</taxon>
        <taxon>Pseudomonadota</taxon>
        <taxon>Alphaproteobacteria</taxon>
        <taxon>Rhodobacterales</taxon>
        <taxon>Roseobacteraceae</taxon>
        <taxon>Celeribacter</taxon>
    </lineage>
</organism>
<keyword evidence="4" id="KW-1185">Reference proteome</keyword>
<dbReference type="PROSITE" id="PS50930">
    <property type="entry name" value="HTH_LYTTR"/>
    <property type="match status" value="1"/>
</dbReference>
<dbReference type="EMBL" id="AMRK01000001">
    <property type="protein sequence ID" value="EKE74433.1"/>
    <property type="molecule type" value="Genomic_DNA"/>
</dbReference>
<reference evidence="3 4" key="1">
    <citation type="submission" date="2012-09" db="EMBL/GenBank/DDBJ databases">
        <title>Celeribacter baekdonensis B30 Genome Sequencing.</title>
        <authorList>
            <person name="Wang W."/>
        </authorList>
    </citation>
    <scope>NUCLEOTIDE SEQUENCE [LARGE SCALE GENOMIC DNA]</scope>
    <source>
        <strain evidence="3 4">B30</strain>
    </source>
</reference>
<keyword evidence="1" id="KW-0812">Transmembrane</keyword>
<dbReference type="STRING" id="1208323.B30_01875"/>
<dbReference type="Proteomes" id="UP000006762">
    <property type="component" value="Unassembled WGS sequence"/>
</dbReference>
<keyword evidence="1" id="KW-1133">Transmembrane helix</keyword>
<evidence type="ECO:0000259" key="2">
    <source>
        <dbReference type="PROSITE" id="PS50930"/>
    </source>
</evidence>
<name>K2JGY6_9RHOB</name>
<dbReference type="Pfam" id="PF04397">
    <property type="entry name" value="LytTR"/>
    <property type="match status" value="1"/>
</dbReference>
<feature type="transmembrane region" description="Helical" evidence="1">
    <location>
        <begin position="31"/>
        <end position="51"/>
    </location>
</feature>
<keyword evidence="1" id="KW-0472">Membrane</keyword>
<evidence type="ECO:0000313" key="3">
    <source>
        <dbReference type="EMBL" id="EKE74433.1"/>
    </source>
</evidence>
<feature type="domain" description="HTH LytTR-type" evidence="2">
    <location>
        <begin position="229"/>
        <end position="313"/>
    </location>
</feature>
<comment type="caution">
    <text evidence="3">The sequence shown here is derived from an EMBL/GenBank/DDBJ whole genome shotgun (WGS) entry which is preliminary data.</text>
</comment>
<feature type="transmembrane region" description="Helical" evidence="1">
    <location>
        <begin position="128"/>
        <end position="151"/>
    </location>
</feature>
<evidence type="ECO:0000256" key="1">
    <source>
        <dbReference type="SAM" id="Phobius"/>
    </source>
</evidence>
<accession>K2JGY6</accession>
<feature type="transmembrane region" description="Helical" evidence="1">
    <location>
        <begin position="96"/>
        <end position="116"/>
    </location>
</feature>
<feature type="transmembrane region" description="Helical" evidence="1">
    <location>
        <begin position="63"/>
        <end position="84"/>
    </location>
</feature>
<dbReference type="SMART" id="SM00850">
    <property type="entry name" value="LytTR"/>
    <property type="match status" value="1"/>
</dbReference>